<dbReference type="Pfam" id="PF02298">
    <property type="entry name" value="Cu_bind_like"/>
    <property type="match status" value="1"/>
</dbReference>
<feature type="compositionally biased region" description="Low complexity" evidence="1">
    <location>
        <begin position="242"/>
        <end position="261"/>
    </location>
</feature>
<proteinExistence type="predicted"/>
<feature type="domain" description="Phytocyanin" evidence="3">
    <location>
        <begin position="29"/>
        <end position="143"/>
    </location>
</feature>
<dbReference type="EMBL" id="GCHU01006129">
    <property type="protein sequence ID" value="JAG88678.1"/>
    <property type="molecule type" value="Transcribed_RNA"/>
</dbReference>
<feature type="chain" id="PRO_5005173170" evidence="2">
    <location>
        <begin position="29"/>
        <end position="325"/>
    </location>
</feature>
<feature type="compositionally biased region" description="Polar residues" evidence="1">
    <location>
        <begin position="143"/>
        <end position="155"/>
    </location>
</feature>
<accession>A0A0C9S9U1</accession>
<feature type="compositionally biased region" description="Polar residues" evidence="1">
    <location>
        <begin position="262"/>
        <end position="272"/>
    </location>
</feature>
<dbReference type="AlphaFoldDB" id="A0A0C9S9U1"/>
<dbReference type="PANTHER" id="PTHR33021:SF339">
    <property type="entry name" value="OS07G0570600 PROTEIN"/>
    <property type="match status" value="1"/>
</dbReference>
<evidence type="ECO:0000256" key="1">
    <source>
        <dbReference type="SAM" id="MobiDB-lite"/>
    </source>
</evidence>
<dbReference type="InterPro" id="IPR003245">
    <property type="entry name" value="Phytocyanin_dom"/>
</dbReference>
<feature type="region of interest" description="Disordered" evidence="1">
    <location>
        <begin position="180"/>
        <end position="221"/>
    </location>
</feature>
<feature type="signal peptide" evidence="2">
    <location>
        <begin position="1"/>
        <end position="28"/>
    </location>
</feature>
<protein>
    <submittedName>
        <fullName evidence="4">TSA: Wollemia nobilis Ref_Wollemi_Transcript_6168_1355 transcribed RNA sequence</fullName>
    </submittedName>
</protein>
<dbReference type="GO" id="GO:0005886">
    <property type="term" value="C:plasma membrane"/>
    <property type="evidence" value="ECO:0007669"/>
    <property type="project" value="TreeGrafter"/>
</dbReference>
<dbReference type="SUPFAM" id="SSF49503">
    <property type="entry name" value="Cupredoxins"/>
    <property type="match status" value="1"/>
</dbReference>
<dbReference type="Gene3D" id="2.60.40.420">
    <property type="entry name" value="Cupredoxins - blue copper proteins"/>
    <property type="match status" value="1"/>
</dbReference>
<sequence length="325" mass="33953">MGWCSRFAVAVTVKACIFLSLWAMQASAKTVAVGGSAGWTNFDDSILAAPDYASWASSQTIQIGDSLVFKYQPFYHDVYMLPNKKAFDYCNFTESTLLDEGKSGSFTWIPSKEGVYYFACNRSVEGAITHCEAGQKVSIKASGKSSMQSPMTSPSLAPVMPTPSLTPAYAPKPLPIFSPSSTPTSPALDVSPQQSPTIAPVSISPSLSPTADLSPSASPSSASSVYAFSPNPILSPTPTAGPISESLSPSLSVSSPRPSSSNNMPFVSSTPTGPLPQVGESVGDAVPISSPTQDASAAGISVLRQAWMGLLLLPLMSYVTLFLVV</sequence>
<dbReference type="CDD" id="cd04216">
    <property type="entry name" value="Phytocyanin"/>
    <property type="match status" value="1"/>
</dbReference>
<name>A0A0C9S9U1_9CONI</name>
<reference evidence="4" key="1">
    <citation type="submission" date="2015-02" db="EMBL/GenBank/DDBJ databases">
        <title>A transcriptome of Wollemia nobilis - a relic of Gondwana.</title>
        <authorList>
            <person name="Chia J.Y."/>
            <person name="Leong Y.S."/>
            <person name="Abdul Karim S."/>
            <person name="Wan Azmi N."/>
            <person name="Hercus R."/>
            <person name="Croft L."/>
        </authorList>
    </citation>
    <scope>NUCLEOTIDE SEQUENCE</scope>
    <source>
        <strain evidence="4">MaeBrown</strain>
        <tissue evidence="4">Leaf</tissue>
    </source>
</reference>
<organism evidence="4">
    <name type="scientific">Wollemia nobilis</name>
    <dbReference type="NCBI Taxonomy" id="56998"/>
    <lineage>
        <taxon>Eukaryota</taxon>
        <taxon>Viridiplantae</taxon>
        <taxon>Streptophyta</taxon>
        <taxon>Embryophyta</taxon>
        <taxon>Tracheophyta</taxon>
        <taxon>Spermatophyta</taxon>
        <taxon>Pinopsida</taxon>
        <taxon>Pinidae</taxon>
        <taxon>Conifers II</taxon>
        <taxon>Araucariales</taxon>
        <taxon>Araucariaceae</taxon>
        <taxon>Wollemia</taxon>
    </lineage>
</organism>
<dbReference type="PROSITE" id="PS51485">
    <property type="entry name" value="PHYTOCYANIN"/>
    <property type="match status" value="1"/>
</dbReference>
<evidence type="ECO:0000259" key="3">
    <source>
        <dbReference type="PROSITE" id="PS51485"/>
    </source>
</evidence>
<evidence type="ECO:0000313" key="4">
    <source>
        <dbReference type="EMBL" id="JAG88678.1"/>
    </source>
</evidence>
<feature type="region of interest" description="Disordered" evidence="1">
    <location>
        <begin position="237"/>
        <end position="290"/>
    </location>
</feature>
<dbReference type="GO" id="GO:0009055">
    <property type="term" value="F:electron transfer activity"/>
    <property type="evidence" value="ECO:0007669"/>
    <property type="project" value="InterPro"/>
</dbReference>
<keyword evidence="2" id="KW-0732">Signal</keyword>
<dbReference type="InterPro" id="IPR008972">
    <property type="entry name" value="Cupredoxin"/>
</dbReference>
<dbReference type="InterPro" id="IPR039391">
    <property type="entry name" value="Phytocyanin-like"/>
</dbReference>
<feature type="region of interest" description="Disordered" evidence="1">
    <location>
        <begin position="142"/>
        <end position="164"/>
    </location>
</feature>
<dbReference type="PANTHER" id="PTHR33021">
    <property type="entry name" value="BLUE COPPER PROTEIN"/>
    <property type="match status" value="1"/>
</dbReference>
<feature type="compositionally biased region" description="Low complexity" evidence="1">
    <location>
        <begin position="204"/>
        <end position="221"/>
    </location>
</feature>
<evidence type="ECO:0000256" key="2">
    <source>
        <dbReference type="SAM" id="SignalP"/>
    </source>
</evidence>